<protein>
    <submittedName>
        <fullName evidence="2">Glucokinase</fullName>
    </submittedName>
</protein>
<dbReference type="SUPFAM" id="SSF53067">
    <property type="entry name" value="Actin-like ATPase domain"/>
    <property type="match status" value="1"/>
</dbReference>
<keyword evidence="2" id="KW-0418">Kinase</keyword>
<sequence>MTHMENLKYAIGIDLGGTFVKVALVCETGAIRFSHKLPIGVEATKNVILDTIEQIIQTALIESFEKKLQVVGIGIGTPGIVFDGIVIGAADNLDGWEQIDLSGYFSKRFKLPVSVDNDANLMGYGELNYGAARGCTDVVCLTIGTGIGGAIIINGSVYSGYKSRGGELGHIVIEHNGIDCNCGGRGCLEAYASTSALIRRYKELSGDDSENIDGYHIVKKFKQDDPDALKSIQEHTEYLGHGIASFINTFAPQKIVLGGGISDAGQFYIDMIQKVATQHMMPDCGGHTEIVAAQLGNIAGSLGAAAMVFGEINGKHQFSVV</sequence>
<evidence type="ECO:0000313" key="2">
    <source>
        <dbReference type="EMBL" id="PWK23789.1"/>
    </source>
</evidence>
<evidence type="ECO:0000313" key="3">
    <source>
        <dbReference type="Proteomes" id="UP000245667"/>
    </source>
</evidence>
<dbReference type="AlphaFoldDB" id="A0A316E342"/>
<name>A0A316E342_9FLAO</name>
<evidence type="ECO:0000256" key="1">
    <source>
        <dbReference type="ARBA" id="ARBA00006479"/>
    </source>
</evidence>
<organism evidence="2 3">
    <name type="scientific">Maribacter polysiphoniae</name>
    <dbReference type="NCBI Taxonomy" id="429344"/>
    <lineage>
        <taxon>Bacteria</taxon>
        <taxon>Pseudomonadati</taxon>
        <taxon>Bacteroidota</taxon>
        <taxon>Flavobacteriia</taxon>
        <taxon>Flavobacteriales</taxon>
        <taxon>Flavobacteriaceae</taxon>
        <taxon>Maribacter</taxon>
    </lineage>
</organism>
<dbReference type="InterPro" id="IPR049874">
    <property type="entry name" value="ROK_cs"/>
</dbReference>
<dbReference type="InterPro" id="IPR000600">
    <property type="entry name" value="ROK"/>
</dbReference>
<dbReference type="EMBL" id="QGGQ01000004">
    <property type="protein sequence ID" value="PWK23789.1"/>
    <property type="molecule type" value="Genomic_DNA"/>
</dbReference>
<proteinExistence type="inferred from homology"/>
<comment type="similarity">
    <text evidence="1">Belongs to the ROK (NagC/XylR) family.</text>
</comment>
<dbReference type="GO" id="GO:0016301">
    <property type="term" value="F:kinase activity"/>
    <property type="evidence" value="ECO:0007669"/>
    <property type="project" value="UniProtKB-KW"/>
</dbReference>
<dbReference type="RefSeq" id="WP_211315866.1">
    <property type="nucleotide sequence ID" value="NZ_JACWLN010000004.1"/>
</dbReference>
<dbReference type="Pfam" id="PF00480">
    <property type="entry name" value="ROK"/>
    <property type="match status" value="1"/>
</dbReference>
<accession>A0A316E342</accession>
<gene>
    <name evidence="2" type="ORF">LX92_02356</name>
</gene>
<dbReference type="InterPro" id="IPR043129">
    <property type="entry name" value="ATPase_NBD"/>
</dbReference>
<reference evidence="2 3" key="1">
    <citation type="submission" date="2018-05" db="EMBL/GenBank/DDBJ databases">
        <title>Genomic Encyclopedia of Archaeal and Bacterial Type Strains, Phase II (KMG-II): from individual species to whole genera.</title>
        <authorList>
            <person name="Goeker M."/>
        </authorList>
    </citation>
    <scope>NUCLEOTIDE SEQUENCE [LARGE SCALE GENOMIC DNA]</scope>
    <source>
        <strain evidence="2 3">DSM 23514</strain>
    </source>
</reference>
<dbReference type="Gene3D" id="3.30.420.40">
    <property type="match status" value="2"/>
</dbReference>
<keyword evidence="2" id="KW-0808">Transferase</keyword>
<dbReference type="Proteomes" id="UP000245667">
    <property type="component" value="Unassembled WGS sequence"/>
</dbReference>
<comment type="caution">
    <text evidence="2">The sequence shown here is derived from an EMBL/GenBank/DDBJ whole genome shotgun (WGS) entry which is preliminary data.</text>
</comment>
<dbReference type="PANTHER" id="PTHR18964">
    <property type="entry name" value="ROK (REPRESSOR, ORF, KINASE) FAMILY"/>
    <property type="match status" value="1"/>
</dbReference>
<dbReference type="PANTHER" id="PTHR18964:SF149">
    <property type="entry name" value="BIFUNCTIONAL UDP-N-ACETYLGLUCOSAMINE 2-EPIMERASE_N-ACETYLMANNOSAMINE KINASE"/>
    <property type="match status" value="1"/>
</dbReference>
<dbReference type="PROSITE" id="PS01125">
    <property type="entry name" value="ROK"/>
    <property type="match status" value="1"/>
</dbReference>